<dbReference type="InterPro" id="IPR000182">
    <property type="entry name" value="GNAT_dom"/>
</dbReference>
<dbReference type="EMBL" id="JACHBS010000001">
    <property type="protein sequence ID" value="MBB5617760.1"/>
    <property type="molecule type" value="Genomic_DNA"/>
</dbReference>
<dbReference type="Proteomes" id="UP000552883">
    <property type="component" value="Unassembled WGS sequence"/>
</dbReference>
<protein>
    <submittedName>
        <fullName evidence="5">Mycothiol synthase</fullName>
    </submittedName>
</protein>
<evidence type="ECO:0000259" key="4">
    <source>
        <dbReference type="PROSITE" id="PS51186"/>
    </source>
</evidence>
<dbReference type="GO" id="GO:0016747">
    <property type="term" value="F:acyltransferase activity, transferring groups other than amino-acyl groups"/>
    <property type="evidence" value="ECO:0007669"/>
    <property type="project" value="InterPro"/>
</dbReference>
<feature type="domain" description="N-acetyltransferase" evidence="4">
    <location>
        <begin position="194"/>
        <end position="343"/>
    </location>
</feature>
<dbReference type="Gene3D" id="3.40.630.30">
    <property type="match status" value="1"/>
</dbReference>
<organism evidence="5 6">
    <name type="scientific">Microcella frigidaquae</name>
    <dbReference type="NCBI Taxonomy" id="424758"/>
    <lineage>
        <taxon>Bacteria</taxon>
        <taxon>Bacillati</taxon>
        <taxon>Actinomycetota</taxon>
        <taxon>Actinomycetes</taxon>
        <taxon>Micrococcales</taxon>
        <taxon>Microbacteriaceae</taxon>
        <taxon>Microcella</taxon>
    </lineage>
</organism>
<feature type="domain" description="N-acetyltransferase" evidence="4">
    <location>
        <begin position="27"/>
        <end position="197"/>
    </location>
</feature>
<dbReference type="InterPro" id="IPR016181">
    <property type="entry name" value="Acyl_CoA_acyltransferase"/>
</dbReference>
<evidence type="ECO:0000256" key="3">
    <source>
        <dbReference type="SAM" id="MobiDB-lite"/>
    </source>
</evidence>
<evidence type="ECO:0000313" key="6">
    <source>
        <dbReference type="Proteomes" id="UP000552883"/>
    </source>
</evidence>
<dbReference type="SUPFAM" id="SSF55729">
    <property type="entry name" value="Acyl-CoA N-acyltransferases (Nat)"/>
    <property type="match status" value="2"/>
</dbReference>
<accession>A0A840X5U0</accession>
<name>A0A840X5U0_9MICO</name>
<gene>
    <name evidence="5" type="ORF">BJ959_001256</name>
</gene>
<feature type="region of interest" description="Disordered" evidence="3">
    <location>
        <begin position="1"/>
        <end position="30"/>
    </location>
</feature>
<evidence type="ECO:0000313" key="5">
    <source>
        <dbReference type="EMBL" id="MBB5617760.1"/>
    </source>
</evidence>
<sequence length="343" mass="37493">MTEQLLPLRDRIEAPDDPGRPEGPEGIRWRPLATDDAPLLVDLAERMSRRDHPTWSESLDELQEELEHSWVDPVRDGLIALDDAGTAVAWGLCVMPPDPESLVRVILFGGVDPAARGRGIGRRLLRWQHDRALGMLAASPLRLPAWVLSYAADRAPEHGALLRRLGFDAARWFTTLERDLGAPPSPAPPLPDGLRVEPFDPARSEPVRAARNAAFADHWGSQPTSREAWESTAGLPTFRGDLSRVAWAGDTVAGFVIAEVNEDDWERQGARSGYIGLVGTVREHRGRGLAGALLADVLDAFRREGLELAALDVDTDNPTGALGVYTRLGFAPTARDVAYRIAL</sequence>
<dbReference type="Pfam" id="PF00583">
    <property type="entry name" value="Acetyltransf_1"/>
    <property type="match status" value="2"/>
</dbReference>
<comment type="caution">
    <text evidence="5">The sequence shown here is derived from an EMBL/GenBank/DDBJ whole genome shotgun (WGS) entry which is preliminary data.</text>
</comment>
<dbReference type="CDD" id="cd04301">
    <property type="entry name" value="NAT_SF"/>
    <property type="match status" value="2"/>
</dbReference>
<dbReference type="InterPro" id="IPR050832">
    <property type="entry name" value="Bact_Acetyltransf"/>
</dbReference>
<proteinExistence type="predicted"/>
<feature type="compositionally biased region" description="Basic and acidic residues" evidence="3">
    <location>
        <begin position="8"/>
        <end position="28"/>
    </location>
</feature>
<keyword evidence="6" id="KW-1185">Reference proteome</keyword>
<dbReference type="PROSITE" id="PS51186">
    <property type="entry name" value="GNAT"/>
    <property type="match status" value="2"/>
</dbReference>
<dbReference type="RefSeq" id="WP_153982803.1">
    <property type="nucleotide sequence ID" value="NZ_BAAANZ010000006.1"/>
</dbReference>
<evidence type="ECO:0000256" key="1">
    <source>
        <dbReference type="ARBA" id="ARBA00022679"/>
    </source>
</evidence>
<keyword evidence="1" id="KW-0808">Transferase</keyword>
<reference evidence="5 6" key="1">
    <citation type="submission" date="2020-08" db="EMBL/GenBank/DDBJ databases">
        <title>Sequencing the genomes of 1000 actinobacteria strains.</title>
        <authorList>
            <person name="Klenk H.-P."/>
        </authorList>
    </citation>
    <scope>NUCLEOTIDE SEQUENCE [LARGE SCALE GENOMIC DNA]</scope>
    <source>
        <strain evidence="5 6">DSM 23889</strain>
    </source>
</reference>
<keyword evidence="2" id="KW-0012">Acyltransferase</keyword>
<evidence type="ECO:0000256" key="2">
    <source>
        <dbReference type="ARBA" id="ARBA00023315"/>
    </source>
</evidence>
<dbReference type="OrthoDB" id="9799092at2"/>
<dbReference type="AlphaFoldDB" id="A0A840X5U0"/>
<dbReference type="PANTHER" id="PTHR43877">
    <property type="entry name" value="AMINOALKYLPHOSPHONATE N-ACETYLTRANSFERASE-RELATED-RELATED"/>
    <property type="match status" value="1"/>
</dbReference>